<comment type="caution">
    <text evidence="1">The sequence shown here is derived from an EMBL/GenBank/DDBJ whole genome shotgun (WGS) entry which is preliminary data.</text>
</comment>
<evidence type="ECO:0000313" key="2">
    <source>
        <dbReference type="Proteomes" id="UP000188268"/>
    </source>
</evidence>
<protein>
    <submittedName>
        <fullName evidence="1">Uncharacterized protein</fullName>
    </submittedName>
</protein>
<gene>
    <name evidence="1" type="ORF">CCACVL1_14753</name>
</gene>
<name>A0A1R3I5N2_COCAP</name>
<dbReference type="AlphaFoldDB" id="A0A1R3I5N2"/>
<dbReference type="Proteomes" id="UP000188268">
    <property type="component" value="Unassembled WGS sequence"/>
</dbReference>
<evidence type="ECO:0000313" key="1">
    <source>
        <dbReference type="EMBL" id="OMO77874.1"/>
    </source>
</evidence>
<dbReference type="Gramene" id="OMO77874">
    <property type="protein sequence ID" value="OMO77874"/>
    <property type="gene ID" value="CCACVL1_14753"/>
</dbReference>
<keyword evidence="2" id="KW-1185">Reference proteome</keyword>
<proteinExistence type="predicted"/>
<reference evidence="1 2" key="1">
    <citation type="submission" date="2013-09" db="EMBL/GenBank/DDBJ databases">
        <title>Corchorus capsularis genome sequencing.</title>
        <authorList>
            <person name="Alam M."/>
            <person name="Haque M.S."/>
            <person name="Islam M.S."/>
            <person name="Emdad E.M."/>
            <person name="Islam M.M."/>
            <person name="Ahmed B."/>
            <person name="Halim A."/>
            <person name="Hossen Q.M.M."/>
            <person name="Hossain M.Z."/>
            <person name="Ahmed R."/>
            <person name="Khan M.M."/>
            <person name="Islam R."/>
            <person name="Rashid M.M."/>
            <person name="Khan S.A."/>
            <person name="Rahman M.S."/>
            <person name="Alam M."/>
        </authorList>
    </citation>
    <scope>NUCLEOTIDE SEQUENCE [LARGE SCALE GENOMIC DNA]</scope>
    <source>
        <strain evidence="2">cv. CVL-1</strain>
        <tissue evidence="1">Whole seedling</tissue>
    </source>
</reference>
<sequence>MEEERGRDEGFRLLRRLLFSS</sequence>
<accession>A0A1R3I5N2</accession>
<organism evidence="1 2">
    <name type="scientific">Corchorus capsularis</name>
    <name type="common">Jute</name>
    <dbReference type="NCBI Taxonomy" id="210143"/>
    <lineage>
        <taxon>Eukaryota</taxon>
        <taxon>Viridiplantae</taxon>
        <taxon>Streptophyta</taxon>
        <taxon>Embryophyta</taxon>
        <taxon>Tracheophyta</taxon>
        <taxon>Spermatophyta</taxon>
        <taxon>Magnoliopsida</taxon>
        <taxon>eudicotyledons</taxon>
        <taxon>Gunneridae</taxon>
        <taxon>Pentapetalae</taxon>
        <taxon>rosids</taxon>
        <taxon>malvids</taxon>
        <taxon>Malvales</taxon>
        <taxon>Malvaceae</taxon>
        <taxon>Grewioideae</taxon>
        <taxon>Apeibeae</taxon>
        <taxon>Corchorus</taxon>
    </lineage>
</organism>
<dbReference type="EMBL" id="AWWV01010678">
    <property type="protein sequence ID" value="OMO77874.1"/>
    <property type="molecule type" value="Genomic_DNA"/>
</dbReference>